<evidence type="ECO:0000313" key="5">
    <source>
        <dbReference type="EMBL" id="MFC1854108.1"/>
    </source>
</evidence>
<comment type="caution">
    <text evidence="5">The sequence shown here is derived from an EMBL/GenBank/DDBJ whole genome shotgun (WGS) entry which is preliminary data.</text>
</comment>
<dbReference type="InterPro" id="IPR040085">
    <property type="entry name" value="MJ0674-like"/>
</dbReference>
<feature type="non-terminal residue" evidence="5">
    <location>
        <position position="159"/>
    </location>
</feature>
<dbReference type="Gene3D" id="3.20.20.70">
    <property type="entry name" value="Aldolase class I"/>
    <property type="match status" value="1"/>
</dbReference>
<evidence type="ECO:0000256" key="4">
    <source>
        <dbReference type="ARBA" id="ARBA00023014"/>
    </source>
</evidence>
<reference evidence="5 6" key="1">
    <citation type="submission" date="2024-09" db="EMBL/GenBank/DDBJ databases">
        <title>Laminarin stimulates single cell rates of sulfate reduction while oxygen inhibits transcriptomic activity in coastal marine sediment.</title>
        <authorList>
            <person name="Lindsay M."/>
            <person name="Orcutt B."/>
            <person name="Emerson D."/>
            <person name="Stepanauskas R."/>
            <person name="D'Angelo T."/>
        </authorList>
    </citation>
    <scope>NUCLEOTIDE SEQUENCE [LARGE SCALE GENOMIC DNA]</scope>
    <source>
        <strain evidence="5">SAG AM-311-K15</strain>
    </source>
</reference>
<evidence type="ECO:0000256" key="1">
    <source>
        <dbReference type="ARBA" id="ARBA00022691"/>
    </source>
</evidence>
<gene>
    <name evidence="5" type="ORF">ACFL27_28325</name>
</gene>
<dbReference type="EMBL" id="JBHPBY010000722">
    <property type="protein sequence ID" value="MFC1854108.1"/>
    <property type="molecule type" value="Genomic_DNA"/>
</dbReference>
<keyword evidence="4" id="KW-0411">Iron-sulfur</keyword>
<keyword evidence="6" id="KW-1185">Reference proteome</keyword>
<dbReference type="InterPro" id="IPR058240">
    <property type="entry name" value="rSAM_sf"/>
</dbReference>
<keyword evidence="2" id="KW-0479">Metal-binding</keyword>
<protein>
    <submittedName>
        <fullName evidence="5">Radical SAM protein</fullName>
    </submittedName>
</protein>
<dbReference type="PANTHER" id="PTHR43075:SF1">
    <property type="entry name" value="FORMATE LYASE ACTIVATING ENZYME, PUTATIVE (AFU_ORTHOLOGUE AFUA_2G15630)-RELATED"/>
    <property type="match status" value="1"/>
</dbReference>
<sequence length="159" mass="17834">MREYNFRTNDQTPSYFALLKNGELAVRTKALNKILEKCELCPRRCHVNRLNDEKGECFAGKFPVVSSHGPHFGEEAPLVAINGSGTIFFAHCNLLCVFCQNYDISYLARGDKLSISQLAKTMMAVQMMGCHNLNFVTPTHFVPQMVEALAQAIDQGFKL</sequence>
<dbReference type="InterPro" id="IPR007197">
    <property type="entry name" value="rSAM"/>
</dbReference>
<dbReference type="SUPFAM" id="SSF102114">
    <property type="entry name" value="Radical SAM enzymes"/>
    <property type="match status" value="1"/>
</dbReference>
<dbReference type="PANTHER" id="PTHR43075">
    <property type="entry name" value="FORMATE LYASE ACTIVATING ENZYME, PUTATIVE (AFU_ORTHOLOGUE AFUA_2G15630)-RELATED"/>
    <property type="match status" value="1"/>
</dbReference>
<keyword evidence="3" id="KW-0408">Iron</keyword>
<name>A0ABV6Z6N7_UNCC1</name>
<dbReference type="SFLD" id="SFLDS00029">
    <property type="entry name" value="Radical_SAM"/>
    <property type="match status" value="1"/>
</dbReference>
<dbReference type="Proteomes" id="UP001594351">
    <property type="component" value="Unassembled WGS sequence"/>
</dbReference>
<dbReference type="InterPro" id="IPR013785">
    <property type="entry name" value="Aldolase_TIM"/>
</dbReference>
<evidence type="ECO:0000313" key="6">
    <source>
        <dbReference type="Proteomes" id="UP001594351"/>
    </source>
</evidence>
<evidence type="ECO:0000256" key="3">
    <source>
        <dbReference type="ARBA" id="ARBA00023004"/>
    </source>
</evidence>
<organism evidence="5 6">
    <name type="scientific">candidate division CSSED10-310 bacterium</name>
    <dbReference type="NCBI Taxonomy" id="2855610"/>
    <lineage>
        <taxon>Bacteria</taxon>
        <taxon>Bacteria division CSSED10-310</taxon>
    </lineage>
</organism>
<accession>A0ABV6Z6N7</accession>
<proteinExistence type="predicted"/>
<keyword evidence="1" id="KW-0949">S-adenosyl-L-methionine</keyword>
<evidence type="ECO:0000256" key="2">
    <source>
        <dbReference type="ARBA" id="ARBA00022723"/>
    </source>
</evidence>